<keyword evidence="7 11" id="KW-1133">Transmembrane helix</keyword>
<evidence type="ECO:0000256" key="9">
    <source>
        <dbReference type="ARBA" id="ARBA00025772"/>
    </source>
</evidence>
<dbReference type="Gene3D" id="3.55.40.10">
    <property type="entry name" value="minor pseudopilin epsh domain"/>
    <property type="match status" value="1"/>
</dbReference>
<gene>
    <name evidence="13" type="ORF">ACFPN2_00860</name>
</gene>
<evidence type="ECO:0000256" key="10">
    <source>
        <dbReference type="ARBA" id="ARBA00030775"/>
    </source>
</evidence>
<accession>A0ABV8SMJ5</accession>
<evidence type="ECO:0000313" key="13">
    <source>
        <dbReference type="EMBL" id="MFC4307619.1"/>
    </source>
</evidence>
<evidence type="ECO:0000256" key="5">
    <source>
        <dbReference type="ARBA" id="ARBA00022519"/>
    </source>
</evidence>
<evidence type="ECO:0000256" key="11">
    <source>
        <dbReference type="SAM" id="Phobius"/>
    </source>
</evidence>
<dbReference type="Pfam" id="PF12019">
    <property type="entry name" value="GspH"/>
    <property type="match status" value="1"/>
</dbReference>
<protein>
    <recommendedName>
        <fullName evidence="2">Type II secretion system protein H</fullName>
    </recommendedName>
    <alternativeName>
        <fullName evidence="10">General secretion pathway protein H</fullName>
    </alternativeName>
</protein>
<dbReference type="EMBL" id="JBHSDU010000001">
    <property type="protein sequence ID" value="MFC4307619.1"/>
    <property type="molecule type" value="Genomic_DNA"/>
</dbReference>
<proteinExistence type="inferred from homology"/>
<name>A0ABV8SMJ5_9GAMM</name>
<evidence type="ECO:0000256" key="1">
    <source>
        <dbReference type="ARBA" id="ARBA00004377"/>
    </source>
</evidence>
<comment type="similarity">
    <text evidence="9">Belongs to the GSP H family.</text>
</comment>
<dbReference type="PROSITE" id="PS00409">
    <property type="entry name" value="PROKAR_NTER_METHYL"/>
    <property type="match status" value="1"/>
</dbReference>
<dbReference type="SUPFAM" id="SSF54523">
    <property type="entry name" value="Pili subunits"/>
    <property type="match status" value="1"/>
</dbReference>
<keyword evidence="3" id="KW-1003">Cell membrane</keyword>
<keyword evidence="5" id="KW-0997">Cell inner membrane</keyword>
<evidence type="ECO:0000256" key="7">
    <source>
        <dbReference type="ARBA" id="ARBA00022989"/>
    </source>
</evidence>
<evidence type="ECO:0000256" key="6">
    <source>
        <dbReference type="ARBA" id="ARBA00022692"/>
    </source>
</evidence>
<evidence type="ECO:0000256" key="3">
    <source>
        <dbReference type="ARBA" id="ARBA00022475"/>
    </source>
</evidence>
<feature type="transmembrane region" description="Helical" evidence="11">
    <location>
        <begin position="12"/>
        <end position="32"/>
    </location>
</feature>
<dbReference type="NCBIfam" id="TIGR02532">
    <property type="entry name" value="IV_pilin_GFxxxE"/>
    <property type="match status" value="1"/>
</dbReference>
<evidence type="ECO:0000256" key="4">
    <source>
        <dbReference type="ARBA" id="ARBA00022481"/>
    </source>
</evidence>
<dbReference type="Proteomes" id="UP001595904">
    <property type="component" value="Unassembled WGS sequence"/>
</dbReference>
<dbReference type="InterPro" id="IPR012902">
    <property type="entry name" value="N_methyl_site"/>
</dbReference>
<dbReference type="RefSeq" id="WP_380594040.1">
    <property type="nucleotide sequence ID" value="NZ_JBHSDU010000001.1"/>
</dbReference>
<feature type="domain" description="General secretion pathway GspH" evidence="12">
    <location>
        <begin position="45"/>
        <end position="151"/>
    </location>
</feature>
<organism evidence="13 14">
    <name type="scientific">Steroidobacter flavus</name>
    <dbReference type="NCBI Taxonomy" id="1842136"/>
    <lineage>
        <taxon>Bacteria</taxon>
        <taxon>Pseudomonadati</taxon>
        <taxon>Pseudomonadota</taxon>
        <taxon>Gammaproteobacteria</taxon>
        <taxon>Steroidobacterales</taxon>
        <taxon>Steroidobacteraceae</taxon>
        <taxon>Steroidobacter</taxon>
    </lineage>
</organism>
<dbReference type="Pfam" id="PF07963">
    <property type="entry name" value="N_methyl"/>
    <property type="match status" value="1"/>
</dbReference>
<comment type="caution">
    <text evidence="13">The sequence shown here is derived from an EMBL/GenBank/DDBJ whole genome shotgun (WGS) entry which is preliminary data.</text>
</comment>
<keyword evidence="4" id="KW-0488">Methylation</keyword>
<keyword evidence="6 11" id="KW-0812">Transmembrane</keyword>
<evidence type="ECO:0000313" key="14">
    <source>
        <dbReference type="Proteomes" id="UP001595904"/>
    </source>
</evidence>
<reference evidence="14" key="1">
    <citation type="journal article" date="2019" name="Int. J. Syst. Evol. Microbiol.">
        <title>The Global Catalogue of Microorganisms (GCM) 10K type strain sequencing project: providing services to taxonomists for standard genome sequencing and annotation.</title>
        <authorList>
            <consortium name="The Broad Institute Genomics Platform"/>
            <consortium name="The Broad Institute Genome Sequencing Center for Infectious Disease"/>
            <person name="Wu L."/>
            <person name="Ma J."/>
        </authorList>
    </citation>
    <scope>NUCLEOTIDE SEQUENCE [LARGE SCALE GENOMIC DNA]</scope>
    <source>
        <strain evidence="14">CGMCC 1.10759</strain>
    </source>
</reference>
<dbReference type="InterPro" id="IPR022346">
    <property type="entry name" value="T2SS_GspH"/>
</dbReference>
<keyword evidence="14" id="KW-1185">Reference proteome</keyword>
<evidence type="ECO:0000259" key="12">
    <source>
        <dbReference type="Pfam" id="PF12019"/>
    </source>
</evidence>
<dbReference type="InterPro" id="IPR045584">
    <property type="entry name" value="Pilin-like"/>
</dbReference>
<sequence>MRLPSERGFTLIELLVTLSIAAILLAIAVPSYSGSRLNSQLRASSNDLIGSINLARSEAIKGGTSVTLCASSDGLTCSGGWGNGWVVLRGADVLHTVSAIPAGFQLTESSGTVTLQFQSTGVDATPAVFTLCRSSPSVGSQERVVSMDATGRAFVRRTSLGACS</sequence>
<evidence type="ECO:0000256" key="8">
    <source>
        <dbReference type="ARBA" id="ARBA00023136"/>
    </source>
</evidence>
<keyword evidence="8 11" id="KW-0472">Membrane</keyword>
<evidence type="ECO:0000256" key="2">
    <source>
        <dbReference type="ARBA" id="ARBA00021549"/>
    </source>
</evidence>
<comment type="subcellular location">
    <subcellularLocation>
        <location evidence="1">Cell inner membrane</location>
        <topology evidence="1">Single-pass membrane protein</topology>
    </subcellularLocation>
</comment>